<dbReference type="AlphaFoldDB" id="A0A914EM98"/>
<evidence type="ECO:0000313" key="3">
    <source>
        <dbReference type="Proteomes" id="UP000887540"/>
    </source>
</evidence>
<evidence type="ECO:0000256" key="2">
    <source>
        <dbReference type="SAM" id="Phobius"/>
    </source>
</evidence>
<reference evidence="4" key="1">
    <citation type="submission" date="2022-11" db="UniProtKB">
        <authorList>
            <consortium name="WormBaseParasite"/>
        </authorList>
    </citation>
    <scope>IDENTIFICATION</scope>
</reference>
<feature type="transmembrane region" description="Helical" evidence="2">
    <location>
        <begin position="97"/>
        <end position="121"/>
    </location>
</feature>
<evidence type="ECO:0000256" key="1">
    <source>
        <dbReference type="SAM" id="MobiDB-lite"/>
    </source>
</evidence>
<feature type="region of interest" description="Disordered" evidence="1">
    <location>
        <begin position="18"/>
        <end position="38"/>
    </location>
</feature>
<sequence length="122" mass="13025">MAFVEAAYNDSTFRTNIGLGQGSQMDKDSSDDSHPTVATTSSLTVATTSSLTMATTSSQAFGFGIKPINSRQNPGTSKADKLSEHKSMAGGREKRQIHVSFGIAIFVHHSLLVLSLAVMLYQ</sequence>
<keyword evidence="2" id="KW-1133">Transmembrane helix</keyword>
<keyword evidence="2" id="KW-0812">Transmembrane</keyword>
<proteinExistence type="predicted"/>
<evidence type="ECO:0000313" key="4">
    <source>
        <dbReference type="WBParaSite" id="ACRNAN_scaffold9451.g32862.t1"/>
    </source>
</evidence>
<accession>A0A914EM98</accession>
<feature type="compositionally biased region" description="Basic and acidic residues" evidence="1">
    <location>
        <begin position="25"/>
        <end position="34"/>
    </location>
</feature>
<organism evidence="3 4">
    <name type="scientific">Acrobeloides nanus</name>
    <dbReference type="NCBI Taxonomy" id="290746"/>
    <lineage>
        <taxon>Eukaryota</taxon>
        <taxon>Metazoa</taxon>
        <taxon>Ecdysozoa</taxon>
        <taxon>Nematoda</taxon>
        <taxon>Chromadorea</taxon>
        <taxon>Rhabditida</taxon>
        <taxon>Tylenchina</taxon>
        <taxon>Cephalobomorpha</taxon>
        <taxon>Cephaloboidea</taxon>
        <taxon>Cephalobidae</taxon>
        <taxon>Acrobeloides</taxon>
    </lineage>
</organism>
<dbReference type="Proteomes" id="UP000887540">
    <property type="component" value="Unplaced"/>
</dbReference>
<protein>
    <submittedName>
        <fullName evidence="4">Uncharacterized protein</fullName>
    </submittedName>
</protein>
<dbReference type="WBParaSite" id="ACRNAN_scaffold9451.g32862.t1">
    <property type="protein sequence ID" value="ACRNAN_scaffold9451.g32862.t1"/>
    <property type="gene ID" value="ACRNAN_scaffold9451.g32862"/>
</dbReference>
<keyword evidence="2" id="KW-0472">Membrane</keyword>
<keyword evidence="3" id="KW-1185">Reference proteome</keyword>
<name>A0A914EM98_9BILA</name>
<feature type="compositionally biased region" description="Basic and acidic residues" evidence="1">
    <location>
        <begin position="78"/>
        <end position="91"/>
    </location>
</feature>
<feature type="region of interest" description="Disordered" evidence="1">
    <location>
        <begin position="65"/>
        <end position="91"/>
    </location>
</feature>